<organism evidence="2 3">
    <name type="scientific">Pelagomonas calceolata</name>
    <dbReference type="NCBI Taxonomy" id="35677"/>
    <lineage>
        <taxon>Eukaryota</taxon>
        <taxon>Sar</taxon>
        <taxon>Stramenopiles</taxon>
        <taxon>Ochrophyta</taxon>
        <taxon>Pelagophyceae</taxon>
        <taxon>Pelagomonadales</taxon>
        <taxon>Pelagomonadaceae</taxon>
        <taxon>Pelagomonas</taxon>
    </lineage>
</organism>
<feature type="non-terminal residue" evidence="2">
    <location>
        <position position="1"/>
    </location>
</feature>
<keyword evidence="3" id="KW-1185">Reference proteome</keyword>
<accession>A0A8J2WZ70</accession>
<evidence type="ECO:0000313" key="2">
    <source>
        <dbReference type="EMBL" id="CAH0367676.1"/>
    </source>
</evidence>
<feature type="transmembrane region" description="Helical" evidence="1">
    <location>
        <begin position="239"/>
        <end position="257"/>
    </location>
</feature>
<proteinExistence type="predicted"/>
<dbReference type="EMBL" id="CAKKNE010000002">
    <property type="protein sequence ID" value="CAH0367676.1"/>
    <property type="molecule type" value="Genomic_DNA"/>
</dbReference>
<comment type="caution">
    <text evidence="2">The sequence shown here is derived from an EMBL/GenBank/DDBJ whole genome shotgun (WGS) entry which is preliminary data.</text>
</comment>
<evidence type="ECO:0000256" key="1">
    <source>
        <dbReference type="SAM" id="Phobius"/>
    </source>
</evidence>
<keyword evidence="1" id="KW-0812">Transmembrane</keyword>
<protein>
    <submittedName>
        <fullName evidence="2">Uncharacterized protein</fullName>
    </submittedName>
</protein>
<name>A0A8J2WZ70_9STRA</name>
<dbReference type="Proteomes" id="UP000789595">
    <property type="component" value="Unassembled WGS sequence"/>
</dbReference>
<keyword evidence="1" id="KW-0472">Membrane</keyword>
<dbReference type="AlphaFoldDB" id="A0A8J2WZ70"/>
<keyword evidence="1" id="KW-1133">Transmembrane helix</keyword>
<evidence type="ECO:0000313" key="3">
    <source>
        <dbReference type="Proteomes" id="UP000789595"/>
    </source>
</evidence>
<gene>
    <name evidence="2" type="ORF">PECAL_2P07090</name>
</gene>
<reference evidence="2" key="1">
    <citation type="submission" date="2021-11" db="EMBL/GenBank/DDBJ databases">
        <authorList>
            <consortium name="Genoscope - CEA"/>
            <person name="William W."/>
        </authorList>
    </citation>
    <scope>NUCLEOTIDE SEQUENCE</scope>
</reference>
<sequence>RPKTCYKGCPRATYAPISAIRRHRTMLDGNHSKKHRVRTTPVSLLPGDRKERLCAMAAEAREKLRPWALQPASGVSTFNRLYMALGEQESVGGLLHIASLGADGGDVTEEHIDAFLEESNAFFDGVFHTVNQFAIVAALTFTISVPLAVYNLDGIETFGTRDAALGGDGSPAWYRAWHGPRAQHACHWASCCLISLSVYCSWEAISRCFMLIPTYSLYMPDMEARLRFFMLHYDQIMWVWPYTWGSGCLLLLALPFLGARISPVVSMCTAMPAVGAIRMIKSTCWKWGNMSGDFQHELAKQLLAADDSSGGEKAVS</sequence>